<reference evidence="3 5" key="1">
    <citation type="journal article" date="2012" name="Nature">
        <title>Algal genomes reveal evolutionary mosaicism and the fate of nucleomorphs.</title>
        <authorList>
            <consortium name="DOE Joint Genome Institute"/>
            <person name="Curtis B.A."/>
            <person name="Tanifuji G."/>
            <person name="Burki F."/>
            <person name="Gruber A."/>
            <person name="Irimia M."/>
            <person name="Maruyama S."/>
            <person name="Arias M.C."/>
            <person name="Ball S.G."/>
            <person name="Gile G.H."/>
            <person name="Hirakawa Y."/>
            <person name="Hopkins J.F."/>
            <person name="Kuo A."/>
            <person name="Rensing S.A."/>
            <person name="Schmutz J."/>
            <person name="Symeonidi A."/>
            <person name="Elias M."/>
            <person name="Eveleigh R.J."/>
            <person name="Herman E.K."/>
            <person name="Klute M.J."/>
            <person name="Nakayama T."/>
            <person name="Obornik M."/>
            <person name="Reyes-Prieto A."/>
            <person name="Armbrust E.V."/>
            <person name="Aves S.J."/>
            <person name="Beiko R.G."/>
            <person name="Coutinho P."/>
            <person name="Dacks J.B."/>
            <person name="Durnford D.G."/>
            <person name="Fast N.M."/>
            <person name="Green B.R."/>
            <person name="Grisdale C.J."/>
            <person name="Hempel F."/>
            <person name="Henrissat B."/>
            <person name="Hoppner M.P."/>
            <person name="Ishida K."/>
            <person name="Kim E."/>
            <person name="Koreny L."/>
            <person name="Kroth P.G."/>
            <person name="Liu Y."/>
            <person name="Malik S.B."/>
            <person name="Maier U.G."/>
            <person name="McRose D."/>
            <person name="Mock T."/>
            <person name="Neilson J.A."/>
            <person name="Onodera N.T."/>
            <person name="Poole A.M."/>
            <person name="Pritham E.J."/>
            <person name="Richards T.A."/>
            <person name="Rocap G."/>
            <person name="Roy S.W."/>
            <person name="Sarai C."/>
            <person name="Schaack S."/>
            <person name="Shirato S."/>
            <person name="Slamovits C.H."/>
            <person name="Spencer D.F."/>
            <person name="Suzuki S."/>
            <person name="Worden A.Z."/>
            <person name="Zauner S."/>
            <person name="Barry K."/>
            <person name="Bell C."/>
            <person name="Bharti A.K."/>
            <person name="Crow J.A."/>
            <person name="Grimwood J."/>
            <person name="Kramer R."/>
            <person name="Lindquist E."/>
            <person name="Lucas S."/>
            <person name="Salamov A."/>
            <person name="McFadden G.I."/>
            <person name="Lane C.E."/>
            <person name="Keeling P.J."/>
            <person name="Gray M.W."/>
            <person name="Grigoriev I.V."/>
            <person name="Archibald J.M."/>
        </authorList>
    </citation>
    <scope>NUCLEOTIDE SEQUENCE</scope>
    <source>
        <strain evidence="3 5">CCMP2712</strain>
    </source>
</reference>
<dbReference type="AlphaFoldDB" id="L1JHS4"/>
<name>L1JHS4_GUITC</name>
<dbReference type="RefSeq" id="XP_005834832.1">
    <property type="nucleotide sequence ID" value="XM_005834775.1"/>
</dbReference>
<evidence type="ECO:0000259" key="2">
    <source>
        <dbReference type="Pfam" id="PF03733"/>
    </source>
</evidence>
<dbReference type="GO" id="GO:0005886">
    <property type="term" value="C:plasma membrane"/>
    <property type="evidence" value="ECO:0007669"/>
    <property type="project" value="TreeGrafter"/>
</dbReference>
<protein>
    <recommendedName>
        <fullName evidence="2">Inner membrane component domain-containing protein</fullName>
    </recommendedName>
</protein>
<dbReference type="eggNOG" id="ENOG502S7U0">
    <property type="taxonomic scope" value="Eukaryota"/>
</dbReference>
<dbReference type="Proteomes" id="UP000011087">
    <property type="component" value="Unassembled WGS sequence"/>
</dbReference>
<proteinExistence type="predicted"/>
<keyword evidence="1" id="KW-0812">Transmembrane</keyword>
<feature type="transmembrane region" description="Helical" evidence="1">
    <location>
        <begin position="12"/>
        <end position="40"/>
    </location>
</feature>
<dbReference type="Pfam" id="PF03733">
    <property type="entry name" value="YccF"/>
    <property type="match status" value="2"/>
</dbReference>
<dbReference type="EnsemblProtists" id="EKX47852">
    <property type="protein sequence ID" value="EKX47852"/>
    <property type="gene ID" value="GUITHDRAFT_69189"/>
</dbReference>
<sequence>MSSRGVWSWLGNFMWVVFGGLQSAIVWLIAGLLCCITIVGIPCAHQCFKLSGLSLFPFGQSIVYEPAEPCTFLGNVIWLPMGILIALVHVFWAFLYTCTIIGIPFAVQHIKLAQLALWPFGAEITPLVFHARQG</sequence>
<feature type="transmembrane region" description="Helical" evidence="1">
    <location>
        <begin position="76"/>
        <end position="107"/>
    </location>
</feature>
<keyword evidence="1" id="KW-1133">Transmembrane helix</keyword>
<reference evidence="5" key="2">
    <citation type="submission" date="2012-11" db="EMBL/GenBank/DDBJ databases">
        <authorList>
            <person name="Kuo A."/>
            <person name="Curtis B.A."/>
            <person name="Tanifuji G."/>
            <person name="Burki F."/>
            <person name="Gruber A."/>
            <person name="Irimia M."/>
            <person name="Maruyama S."/>
            <person name="Arias M.C."/>
            <person name="Ball S.G."/>
            <person name="Gile G.H."/>
            <person name="Hirakawa Y."/>
            <person name="Hopkins J.F."/>
            <person name="Rensing S.A."/>
            <person name="Schmutz J."/>
            <person name="Symeonidi A."/>
            <person name="Elias M."/>
            <person name="Eveleigh R.J."/>
            <person name="Herman E.K."/>
            <person name="Klute M.J."/>
            <person name="Nakayama T."/>
            <person name="Obornik M."/>
            <person name="Reyes-Prieto A."/>
            <person name="Armbrust E.V."/>
            <person name="Aves S.J."/>
            <person name="Beiko R.G."/>
            <person name="Coutinho P."/>
            <person name="Dacks J.B."/>
            <person name="Durnford D.G."/>
            <person name="Fast N.M."/>
            <person name="Green B.R."/>
            <person name="Grisdale C."/>
            <person name="Hempe F."/>
            <person name="Henrissat B."/>
            <person name="Hoppner M.P."/>
            <person name="Ishida K.-I."/>
            <person name="Kim E."/>
            <person name="Koreny L."/>
            <person name="Kroth P.G."/>
            <person name="Liu Y."/>
            <person name="Malik S.-B."/>
            <person name="Maier U.G."/>
            <person name="McRose D."/>
            <person name="Mock T."/>
            <person name="Neilson J.A."/>
            <person name="Onodera N.T."/>
            <person name="Poole A.M."/>
            <person name="Pritham E.J."/>
            <person name="Richards T.A."/>
            <person name="Rocap G."/>
            <person name="Roy S.W."/>
            <person name="Sarai C."/>
            <person name="Schaack S."/>
            <person name="Shirato S."/>
            <person name="Slamovits C.H."/>
            <person name="Spencer D.F."/>
            <person name="Suzuki S."/>
            <person name="Worden A.Z."/>
            <person name="Zauner S."/>
            <person name="Barry K."/>
            <person name="Bell C."/>
            <person name="Bharti A.K."/>
            <person name="Crow J.A."/>
            <person name="Grimwood J."/>
            <person name="Kramer R."/>
            <person name="Lindquist E."/>
            <person name="Lucas S."/>
            <person name="Salamov A."/>
            <person name="McFadden G.I."/>
            <person name="Lane C.E."/>
            <person name="Keeling P.J."/>
            <person name="Gray M.W."/>
            <person name="Grigoriev I.V."/>
            <person name="Archibald J.M."/>
        </authorList>
    </citation>
    <scope>NUCLEOTIDE SEQUENCE</scope>
    <source>
        <strain evidence="5">CCMP2712</strain>
    </source>
</reference>
<dbReference type="PANTHER" id="PTHR42903:SF1">
    <property type="entry name" value="INNER MEMBRANE PROTEIN YCCF"/>
    <property type="match status" value="1"/>
</dbReference>
<evidence type="ECO:0000313" key="3">
    <source>
        <dbReference type="EMBL" id="EKX47852.1"/>
    </source>
</evidence>
<feature type="domain" description="Inner membrane component" evidence="2">
    <location>
        <begin position="73"/>
        <end position="121"/>
    </location>
</feature>
<gene>
    <name evidence="3" type="ORF">GUITHDRAFT_69189</name>
</gene>
<dbReference type="OMA" id="GVYALWP"/>
<dbReference type="EMBL" id="JH992988">
    <property type="protein sequence ID" value="EKX47852.1"/>
    <property type="molecule type" value="Genomic_DNA"/>
</dbReference>
<dbReference type="GeneID" id="17304419"/>
<dbReference type="PANTHER" id="PTHR42903">
    <property type="entry name" value="INNER MEMBRANE PROTEIN YCCF"/>
    <property type="match status" value="1"/>
</dbReference>
<dbReference type="HOGENOM" id="CLU_120384_1_0_1"/>
<dbReference type="PaxDb" id="55529-EKX47852"/>
<feature type="domain" description="Inner membrane component" evidence="2">
    <location>
        <begin position="10"/>
        <end position="60"/>
    </location>
</feature>
<organism evidence="3">
    <name type="scientific">Guillardia theta (strain CCMP2712)</name>
    <name type="common">Cryptophyte</name>
    <dbReference type="NCBI Taxonomy" id="905079"/>
    <lineage>
        <taxon>Eukaryota</taxon>
        <taxon>Cryptophyceae</taxon>
        <taxon>Pyrenomonadales</taxon>
        <taxon>Geminigeraceae</taxon>
        <taxon>Guillardia</taxon>
    </lineage>
</organism>
<evidence type="ECO:0000313" key="5">
    <source>
        <dbReference type="Proteomes" id="UP000011087"/>
    </source>
</evidence>
<dbReference type="InterPro" id="IPR052937">
    <property type="entry name" value="Inner_membrane_protein"/>
</dbReference>
<evidence type="ECO:0000313" key="4">
    <source>
        <dbReference type="EnsemblProtists" id="EKX47852"/>
    </source>
</evidence>
<keyword evidence="5" id="KW-1185">Reference proteome</keyword>
<dbReference type="KEGG" id="gtt:GUITHDRAFT_69189"/>
<keyword evidence="1" id="KW-0472">Membrane</keyword>
<accession>L1JHS4</accession>
<dbReference type="OrthoDB" id="16982at2759"/>
<evidence type="ECO:0000256" key="1">
    <source>
        <dbReference type="SAM" id="Phobius"/>
    </source>
</evidence>
<dbReference type="NCBIfam" id="NF008740">
    <property type="entry name" value="PRK11770.1-2"/>
    <property type="match status" value="1"/>
</dbReference>
<dbReference type="InterPro" id="IPR005185">
    <property type="entry name" value="YccF"/>
</dbReference>
<reference evidence="4" key="3">
    <citation type="submission" date="2015-06" db="UniProtKB">
        <authorList>
            <consortium name="EnsemblProtists"/>
        </authorList>
    </citation>
    <scope>IDENTIFICATION</scope>
</reference>